<gene>
    <name evidence="4" type="ORF">AALB_1912</name>
</gene>
<evidence type="ECO:0000256" key="1">
    <source>
        <dbReference type="ARBA" id="ARBA00004924"/>
    </source>
</evidence>
<reference evidence="4" key="1">
    <citation type="journal article" date="2013" name="Genome Announc.">
        <title>Draft Genome Sequence of Agarivorans albus Strain MKT 106T, an Agarolytic Marine Bacterium.</title>
        <authorList>
            <person name="Yasuike M."/>
            <person name="Nakamura Y."/>
            <person name="Kai W."/>
            <person name="Fujiwara A."/>
            <person name="Fukui Y."/>
            <person name="Satomi M."/>
            <person name="Sano M."/>
        </authorList>
    </citation>
    <scope>NUCLEOTIDE SEQUENCE [LARGE SCALE GENOMIC DNA]</scope>
</reference>
<dbReference type="AlphaFoldDB" id="R9PKG1"/>
<dbReference type="Pfam" id="PF04183">
    <property type="entry name" value="IucA_IucC"/>
    <property type="match status" value="1"/>
</dbReference>
<dbReference type="GO" id="GO:0016881">
    <property type="term" value="F:acid-amino acid ligase activity"/>
    <property type="evidence" value="ECO:0007669"/>
    <property type="project" value="UniProtKB-ARBA"/>
</dbReference>
<protein>
    <submittedName>
        <fullName evidence="4">Citrate:6-N-acetyl-6-N-hydroxy-L-lysine ligase</fullName>
        <ecNumber evidence="4">6.3.2.39</ecNumber>
    </submittedName>
</protein>
<name>R9PKG1_AGAAL</name>
<sequence>MFNQAQWQLANTHLVAKILSELQFEERLQFSLVDASKQQAKPSDTLQYVLATASRNWRFNAKQAIWGMFIIEPSSIELSDASVPLASELLLDIQSQIQISDINLAGLLEEIQQTLYSDVLRWEQQQNINATDLVLLSETQRQAYLDAHPKAIANKGRLGWGSQELASYAPESASAIKLHYLAVDKTLCQVGFKPGLSQADLLEQTLSEQAFSSMNSKLPNDWQNTYYVLAVHPWQFERFIQVQYAQYLAEGSMIYLGEVADCWLAQQSIRTLSSDNPALAFDVKTALTILNTSCYRGIPGQFIAQGPQLSQWLADLSQQDALFVERGLYVQQEVAGVFCPHPQQQQLQAGAYRYKEMLGCIWRERAEAVIPQQQRPMSMATLMQQDNGGEAAIVALISLAEISAETWLRKLFKHVVVPLYHLMCRYGVALVAHGQNITLALDKHQPAGCIIKDFHGDLRLIDQAFPELESLDSEVRANLTRLPANYLIHDLITGHFVTVLRFVSPKLVSLGVSEQQFYSWLAQELASYQASHPELKQRFELFDIFKPEIEKICVNRVRFKIGYGDSDQRPLPEIGEPIANPLCCSISPKN</sequence>
<dbReference type="STRING" id="1331007.AALB_1912"/>
<comment type="caution">
    <text evidence="4">The sequence shown here is derived from an EMBL/GenBank/DDBJ whole genome shotgun (WGS) entry which is preliminary data.</text>
</comment>
<proteinExistence type="predicted"/>
<dbReference type="EC" id="6.3.2.39" evidence="4"/>
<dbReference type="Gene3D" id="3.30.310.280">
    <property type="match status" value="1"/>
</dbReference>
<evidence type="ECO:0000313" key="5">
    <source>
        <dbReference type="Proteomes" id="UP000014461"/>
    </source>
</evidence>
<evidence type="ECO:0000259" key="3">
    <source>
        <dbReference type="Pfam" id="PF06276"/>
    </source>
</evidence>
<dbReference type="Gene3D" id="1.10.510.40">
    <property type="match status" value="1"/>
</dbReference>
<dbReference type="OrthoDB" id="495728at2"/>
<dbReference type="InterPro" id="IPR007310">
    <property type="entry name" value="Aerobactin_biosyn_IucA/IucC_N"/>
</dbReference>
<keyword evidence="4" id="KW-0436">Ligase</keyword>
<feature type="domain" description="Aerobactin siderophore biosynthesis IucA/IucC N-terminal" evidence="2">
    <location>
        <begin position="142"/>
        <end position="384"/>
    </location>
</feature>
<organism evidence="4 5">
    <name type="scientific">Agarivorans albus MKT 106</name>
    <dbReference type="NCBI Taxonomy" id="1331007"/>
    <lineage>
        <taxon>Bacteria</taxon>
        <taxon>Pseudomonadati</taxon>
        <taxon>Pseudomonadota</taxon>
        <taxon>Gammaproteobacteria</taxon>
        <taxon>Alteromonadales</taxon>
        <taxon>Alteromonadaceae</taxon>
        <taxon>Agarivorans</taxon>
    </lineage>
</organism>
<comment type="pathway">
    <text evidence="1">Siderophore biosynthesis.</text>
</comment>
<dbReference type="Gene3D" id="6.10.250.3370">
    <property type="match status" value="1"/>
</dbReference>
<dbReference type="GO" id="GO:0019290">
    <property type="term" value="P:siderophore biosynthetic process"/>
    <property type="evidence" value="ECO:0007669"/>
    <property type="project" value="InterPro"/>
</dbReference>
<dbReference type="RefSeq" id="WP_016401600.1">
    <property type="nucleotide sequence ID" value="NZ_BARX01000011.1"/>
</dbReference>
<dbReference type="InterPro" id="IPR037455">
    <property type="entry name" value="LucA/IucC-like"/>
</dbReference>
<feature type="domain" description="Aerobactin siderophore biosynthesis IucA/IucC-like C-terminal" evidence="3">
    <location>
        <begin position="406"/>
        <end position="560"/>
    </location>
</feature>
<dbReference type="Proteomes" id="UP000014461">
    <property type="component" value="Unassembled WGS sequence"/>
</dbReference>
<dbReference type="Pfam" id="PF06276">
    <property type="entry name" value="FhuF"/>
    <property type="match status" value="1"/>
</dbReference>
<dbReference type="EMBL" id="BARX01000011">
    <property type="protein sequence ID" value="GAD01832.1"/>
    <property type="molecule type" value="Genomic_DNA"/>
</dbReference>
<keyword evidence="5" id="KW-1185">Reference proteome</keyword>
<evidence type="ECO:0000313" key="4">
    <source>
        <dbReference type="EMBL" id="GAD01832.1"/>
    </source>
</evidence>
<accession>R9PKG1</accession>
<dbReference type="PANTHER" id="PTHR34384">
    <property type="entry name" value="L-2,3-DIAMINOPROPANOATE--CITRATE LIGASE"/>
    <property type="match status" value="1"/>
</dbReference>
<dbReference type="InterPro" id="IPR022770">
    <property type="entry name" value="IucA/IucC-like_C"/>
</dbReference>
<dbReference type="PANTHER" id="PTHR34384:SF6">
    <property type="entry name" value="STAPHYLOFERRIN B SYNTHASE"/>
    <property type="match status" value="1"/>
</dbReference>
<evidence type="ECO:0000259" key="2">
    <source>
        <dbReference type="Pfam" id="PF04183"/>
    </source>
</evidence>